<keyword evidence="4" id="KW-0862">Zinc</keyword>
<dbReference type="InterPro" id="IPR013088">
    <property type="entry name" value="Znf_NHR/GATA"/>
</dbReference>
<dbReference type="Gene3D" id="3.30.50.10">
    <property type="entry name" value="Erythroid Transcription Factor GATA-1, subunit A"/>
    <property type="match status" value="1"/>
</dbReference>
<dbReference type="InterPro" id="IPR000679">
    <property type="entry name" value="Znf_GATA"/>
</dbReference>
<feature type="domain" description="GATA-type" evidence="5">
    <location>
        <begin position="697"/>
        <end position="730"/>
    </location>
</feature>
<dbReference type="GO" id="GO:0008270">
    <property type="term" value="F:zinc ion binding"/>
    <property type="evidence" value="ECO:0007669"/>
    <property type="project" value="UniProtKB-KW"/>
</dbReference>
<dbReference type="SUPFAM" id="SSF57716">
    <property type="entry name" value="Glucocorticoid receptor-like (DNA-binding domain)"/>
    <property type="match status" value="1"/>
</dbReference>
<evidence type="ECO:0000256" key="3">
    <source>
        <dbReference type="ARBA" id="ARBA00022991"/>
    </source>
</evidence>
<dbReference type="SMART" id="SM00091">
    <property type="entry name" value="PAS"/>
    <property type="match status" value="2"/>
</dbReference>
<dbReference type="SMART" id="SM00401">
    <property type="entry name" value="ZnF_GATA"/>
    <property type="match status" value="1"/>
</dbReference>
<dbReference type="Proteomes" id="UP000002624">
    <property type="component" value="Unassembled WGS sequence"/>
</dbReference>
<dbReference type="STRING" id="544712.C6H912"/>
<evidence type="ECO:0000259" key="5">
    <source>
        <dbReference type="PROSITE" id="PS50114"/>
    </source>
</evidence>
<evidence type="ECO:0000256" key="2">
    <source>
        <dbReference type="ARBA" id="ARBA00022643"/>
    </source>
</evidence>
<dbReference type="EMBL" id="GG692421">
    <property type="protein sequence ID" value="EER42795.1"/>
    <property type="molecule type" value="Genomic_DNA"/>
</dbReference>
<dbReference type="VEuPathDB" id="FungiDB:HCDG_02693"/>
<keyword evidence="2" id="KW-0288">FMN</keyword>
<gene>
    <name evidence="6" type="ORF">HCDG_02693</name>
</gene>
<dbReference type="PROSITE" id="PS00344">
    <property type="entry name" value="GATA_ZN_FINGER_1"/>
    <property type="match status" value="1"/>
</dbReference>
<dbReference type="InterPro" id="IPR013655">
    <property type="entry name" value="PAS_fold_3"/>
</dbReference>
<dbReference type="CDD" id="cd00202">
    <property type="entry name" value="ZnF_GATA"/>
    <property type="match status" value="1"/>
</dbReference>
<protein>
    <submittedName>
        <fullName evidence="6">Blue light regulator 1</fullName>
    </submittedName>
</protein>
<dbReference type="GO" id="GO:0005634">
    <property type="term" value="C:nucleus"/>
    <property type="evidence" value="ECO:0007669"/>
    <property type="project" value="TreeGrafter"/>
</dbReference>
<reference evidence="7" key="1">
    <citation type="submission" date="2009-05" db="EMBL/GenBank/DDBJ databases">
        <title>The genome sequence of Ajellomyces capsulatus strain H143.</title>
        <authorList>
            <person name="Champion M."/>
            <person name="Cuomo C.A."/>
            <person name="Ma L.-J."/>
            <person name="Henn M.R."/>
            <person name="Sil A."/>
            <person name="Goldman B."/>
            <person name="Young S.K."/>
            <person name="Kodira C.D."/>
            <person name="Zeng Q."/>
            <person name="Koehrsen M."/>
            <person name="Alvarado L."/>
            <person name="Berlin A.M."/>
            <person name="Borenstein D."/>
            <person name="Chen Z."/>
            <person name="Engels R."/>
            <person name="Freedman E."/>
            <person name="Gellesch M."/>
            <person name="Goldberg J."/>
            <person name="Griggs A."/>
            <person name="Gujja S."/>
            <person name="Heiman D.I."/>
            <person name="Hepburn T.A."/>
            <person name="Howarth C."/>
            <person name="Jen D."/>
            <person name="Larson L."/>
            <person name="Lewis B."/>
            <person name="Mehta T."/>
            <person name="Park D."/>
            <person name="Pearson M."/>
            <person name="Roberts A."/>
            <person name="Saif S."/>
            <person name="Shea T.D."/>
            <person name="Shenoy N."/>
            <person name="Sisk P."/>
            <person name="Stolte C."/>
            <person name="Sykes S."/>
            <person name="Walk T."/>
            <person name="White J."/>
            <person name="Yandava C."/>
            <person name="Klein B."/>
            <person name="McEwen J.G."/>
            <person name="Puccia R."/>
            <person name="Goldman G.H."/>
            <person name="Felipe M.S."/>
            <person name="Nino-Vega G."/>
            <person name="San-Blas G."/>
            <person name="Taylor J.W."/>
            <person name="Mendoza L."/>
            <person name="Galagan J.E."/>
            <person name="Nusbaum C."/>
            <person name="Birren B.W."/>
        </authorList>
    </citation>
    <scope>NUCLEOTIDE SEQUENCE [LARGE SCALE GENOMIC DNA]</scope>
    <source>
        <strain evidence="7">H143</strain>
    </source>
</reference>
<evidence type="ECO:0000256" key="1">
    <source>
        <dbReference type="ARBA" id="ARBA00022630"/>
    </source>
</evidence>
<dbReference type="eggNOG" id="ENOG502QU3S">
    <property type="taxonomic scope" value="Eukaryota"/>
</dbReference>
<dbReference type="PROSITE" id="PS50114">
    <property type="entry name" value="GATA_ZN_FINGER_2"/>
    <property type="match status" value="1"/>
</dbReference>
<dbReference type="CDD" id="cd00130">
    <property type="entry name" value="PAS"/>
    <property type="match status" value="2"/>
</dbReference>
<dbReference type="GO" id="GO:0006355">
    <property type="term" value="P:regulation of DNA-templated transcription"/>
    <property type="evidence" value="ECO:0007669"/>
    <property type="project" value="InterPro"/>
</dbReference>
<dbReference type="Pfam" id="PF08447">
    <property type="entry name" value="PAS_3"/>
    <property type="match status" value="1"/>
</dbReference>
<dbReference type="InterPro" id="IPR000014">
    <property type="entry name" value="PAS"/>
</dbReference>
<dbReference type="OrthoDB" id="447251at2759"/>
<dbReference type="Gene3D" id="3.30.450.20">
    <property type="entry name" value="PAS domain"/>
    <property type="match status" value="2"/>
</dbReference>
<name>C6H912_AJECH</name>
<dbReference type="GO" id="GO:0043565">
    <property type="term" value="F:sequence-specific DNA binding"/>
    <property type="evidence" value="ECO:0007669"/>
    <property type="project" value="InterPro"/>
</dbReference>
<dbReference type="PANTHER" id="PTHR47429:SF7">
    <property type="entry name" value="GATA-FACTOR"/>
    <property type="match status" value="1"/>
</dbReference>
<dbReference type="OMA" id="NFEPSTH"/>
<dbReference type="PANTHER" id="PTHR47429">
    <property type="entry name" value="PROTEIN TWIN LOV 1"/>
    <property type="match status" value="1"/>
</dbReference>
<sequence length="749" mass="84600">MDQSEGFHTSHDILENRMKEYTDPSISGLHSNAPDLARNWNFERVQPLDEEDTIESKSQDLHRENYIQPLNYQMPQNMMLEMTSTPLEYTNFEPSTHLECFHAPAGGTGVDLDTSHASTHILGGLSLNGVFDLYNLSPTSYPLANAGTPLPGISPSSEGGWNHVGYSNVESVALTQRSPSRFLSVPALVARDFPAVNHGHPHLRDPKLLADPFQQWRLQKWRNLQGNKPPYGAQRLLQLDLRKPRKNLQPQSCYLYEHQGQALQPGSGFRVSEPMEQPDLVSHQYRNWMSRSTMGNNFNSPGVGILPDIKIFHNIGFNIKEKNDSNFLPETFSENVAYQYPTEEPTGDPNAIDALGNPLLETQIPIQWLSDQYNYYVGFQVDLVDSPQVVTGKNFDGSYIIDYRRMELSPNIYDQGVLTSSQNKYLSFEYPNRDIATTTKAKHLRRFSFENPWEKALLGSSEFLFHIISETGVFSYFTPSASTILEYESKELNGSTLSSICHPSDIVTVIRELRSCEPGSVVNLLYRIRRKKSGYTWFESLGSVYIESPQKQKYIAFLGKLVVVFAISRDELMKNSGMNEGEILAKISPSGILLFVSSSGSAFLDRPSEELVGEKVQNLLSGESRAEFENALGIARSGKQVVCKHGLQHRRGHLLQVQSTIYPDGARSSEKRNRLLVEELHYLTALKRKRKRKRDVEVPAKDCSQCHTKTTPEWRRGPSGSRDLCNSCGLRWAKQNGRITALPRKTAFE</sequence>
<keyword evidence="1" id="KW-0285">Flavoprotein</keyword>
<keyword evidence="4" id="KW-0479">Metal-binding</keyword>
<dbReference type="Pfam" id="PF00320">
    <property type="entry name" value="GATA"/>
    <property type="match status" value="1"/>
</dbReference>
<evidence type="ECO:0000313" key="7">
    <source>
        <dbReference type="Proteomes" id="UP000002624"/>
    </source>
</evidence>
<keyword evidence="3" id="KW-0157">Chromophore</keyword>
<dbReference type="InterPro" id="IPR035965">
    <property type="entry name" value="PAS-like_dom_sf"/>
</dbReference>
<evidence type="ECO:0000256" key="4">
    <source>
        <dbReference type="PROSITE-ProRule" id="PRU00094"/>
    </source>
</evidence>
<dbReference type="AlphaFoldDB" id="C6H912"/>
<keyword evidence="4" id="KW-0863">Zinc-finger</keyword>
<dbReference type="HOGENOM" id="CLU_007918_2_1_1"/>
<organism evidence="6 7">
    <name type="scientific">Ajellomyces capsulatus (strain H143)</name>
    <name type="common">Darling's disease fungus</name>
    <name type="synonym">Histoplasma capsulatum</name>
    <dbReference type="NCBI Taxonomy" id="544712"/>
    <lineage>
        <taxon>Eukaryota</taxon>
        <taxon>Fungi</taxon>
        <taxon>Dikarya</taxon>
        <taxon>Ascomycota</taxon>
        <taxon>Pezizomycotina</taxon>
        <taxon>Eurotiomycetes</taxon>
        <taxon>Eurotiomycetidae</taxon>
        <taxon>Onygenales</taxon>
        <taxon>Ajellomycetaceae</taxon>
        <taxon>Histoplasma</taxon>
    </lineage>
</organism>
<evidence type="ECO:0000313" key="6">
    <source>
        <dbReference type="EMBL" id="EER42795.1"/>
    </source>
</evidence>
<accession>C6H912</accession>
<dbReference type="SUPFAM" id="SSF55785">
    <property type="entry name" value="PYP-like sensor domain (PAS domain)"/>
    <property type="match status" value="2"/>
</dbReference>
<proteinExistence type="predicted"/>